<organism evidence="1 2">
    <name type="scientific">Rhizobium leguminosarum</name>
    <dbReference type="NCBI Taxonomy" id="384"/>
    <lineage>
        <taxon>Bacteria</taxon>
        <taxon>Pseudomonadati</taxon>
        <taxon>Pseudomonadota</taxon>
        <taxon>Alphaproteobacteria</taxon>
        <taxon>Hyphomicrobiales</taxon>
        <taxon>Rhizobiaceae</taxon>
        <taxon>Rhizobium/Agrobacterium group</taxon>
        <taxon>Rhizobium</taxon>
    </lineage>
</organism>
<dbReference type="Proteomes" id="UP000238523">
    <property type="component" value="Plasmid pRLN3"/>
</dbReference>
<name>A0A2K9ZHA8_RHILE</name>
<dbReference type="EMBL" id="CP025015">
    <property type="protein sequence ID" value="AUW47656.1"/>
    <property type="molecule type" value="Genomic_DNA"/>
</dbReference>
<evidence type="ECO:0008006" key="3">
    <source>
        <dbReference type="Google" id="ProtNLM"/>
    </source>
</evidence>
<sequence>MGALPTWHADLAQRRVMPPFKLQVVVELRAYTTAERVVALLAEFSWMSFWSP</sequence>
<protein>
    <recommendedName>
        <fullName evidence="3">Polyketide cyclase</fullName>
    </recommendedName>
</protein>
<evidence type="ECO:0000313" key="1">
    <source>
        <dbReference type="EMBL" id="AUW47656.1"/>
    </source>
</evidence>
<proteinExistence type="predicted"/>
<geneLocation type="plasmid" evidence="2">
    <name>prln3</name>
</geneLocation>
<gene>
    <name evidence="1" type="ORF">CUJ84_pRLN3000548</name>
</gene>
<keyword evidence="1" id="KW-0614">Plasmid</keyword>
<dbReference type="AlphaFoldDB" id="A0A2K9ZHA8"/>
<evidence type="ECO:0000313" key="2">
    <source>
        <dbReference type="Proteomes" id="UP000238523"/>
    </source>
</evidence>
<reference evidence="1 2" key="1">
    <citation type="submission" date="2017-11" db="EMBL/GenBank/DDBJ databases">
        <title>Complete genome of Rhizobium leguminosarum Norway, an ineffective micro-symbiont.</title>
        <authorList>
            <person name="Hoffrichter A."/>
            <person name="Liang J."/>
            <person name="Brachmann A."/>
            <person name="Marin M."/>
        </authorList>
    </citation>
    <scope>NUCLEOTIDE SEQUENCE [LARGE SCALE GENOMIC DNA]</scope>
    <source>
        <strain evidence="1 2">Norway</strain>
        <plasmid evidence="2">Plasmid prln3</plasmid>
    </source>
</reference>
<accession>A0A2K9ZHA8</accession>